<feature type="domain" description="Methyltransferase" evidence="1">
    <location>
        <begin position="36"/>
        <end position="155"/>
    </location>
</feature>
<dbReference type="AlphaFoldDB" id="A0A3B0VB77"/>
<dbReference type="CDD" id="cd02440">
    <property type="entry name" value="AdoMet_MTases"/>
    <property type="match status" value="1"/>
</dbReference>
<gene>
    <name evidence="2" type="ORF">MNBD_CHLOROFLEXI01-1731</name>
</gene>
<dbReference type="InterPro" id="IPR025714">
    <property type="entry name" value="Methyltranfer_dom"/>
</dbReference>
<dbReference type="InterPro" id="IPR029063">
    <property type="entry name" value="SAM-dependent_MTases_sf"/>
</dbReference>
<sequence length="208" mass="23661">MNANYYDKFSKVYDLFSAKQYYHKARRQAVEALKLKVNHTVLNVPCGTGQNFAYFQEYLKNSGLIIGIDLSTGMLEKAKNKRDKNGWTNIKLANTNVLEVDEKWVKENVAGKSPVEIDAILCDLGLSGFPEWQKVIDTLLAILKPGGKIVIMDWYMDKPSLRGEFVNWIGKGEIDRPIWQYLETKVANFQLTDTFNRGGVFVASGNRK</sequence>
<organism evidence="2">
    <name type="scientific">hydrothermal vent metagenome</name>
    <dbReference type="NCBI Taxonomy" id="652676"/>
    <lineage>
        <taxon>unclassified sequences</taxon>
        <taxon>metagenomes</taxon>
        <taxon>ecological metagenomes</taxon>
    </lineage>
</organism>
<dbReference type="EMBL" id="UOEU01000510">
    <property type="protein sequence ID" value="VAW34089.1"/>
    <property type="molecule type" value="Genomic_DNA"/>
</dbReference>
<evidence type="ECO:0000313" key="2">
    <source>
        <dbReference type="EMBL" id="VAW34089.1"/>
    </source>
</evidence>
<evidence type="ECO:0000259" key="1">
    <source>
        <dbReference type="Pfam" id="PF13847"/>
    </source>
</evidence>
<dbReference type="Pfam" id="PF13847">
    <property type="entry name" value="Methyltransf_31"/>
    <property type="match status" value="1"/>
</dbReference>
<proteinExistence type="predicted"/>
<dbReference type="Gene3D" id="3.40.50.150">
    <property type="entry name" value="Vaccinia Virus protein VP39"/>
    <property type="match status" value="1"/>
</dbReference>
<reference evidence="2" key="1">
    <citation type="submission" date="2018-06" db="EMBL/GenBank/DDBJ databases">
        <authorList>
            <person name="Zhirakovskaya E."/>
        </authorList>
    </citation>
    <scope>NUCLEOTIDE SEQUENCE</scope>
</reference>
<name>A0A3B0VB77_9ZZZZ</name>
<accession>A0A3B0VB77</accession>
<dbReference type="SUPFAM" id="SSF53335">
    <property type="entry name" value="S-adenosyl-L-methionine-dependent methyltransferases"/>
    <property type="match status" value="1"/>
</dbReference>
<dbReference type="PANTHER" id="PTHR43591">
    <property type="entry name" value="METHYLTRANSFERASE"/>
    <property type="match status" value="1"/>
</dbReference>
<protein>
    <recommendedName>
        <fullName evidence="1">Methyltransferase domain-containing protein</fullName>
    </recommendedName>
</protein>